<dbReference type="InterPro" id="IPR003593">
    <property type="entry name" value="AAA+_ATPase"/>
</dbReference>
<dbReference type="PROSITE" id="PS50893">
    <property type="entry name" value="ABC_TRANSPORTER_2"/>
    <property type="match status" value="1"/>
</dbReference>
<keyword evidence="6 10" id="KW-0067">ATP-binding</keyword>
<evidence type="ECO:0000256" key="5">
    <source>
        <dbReference type="ARBA" id="ARBA00022741"/>
    </source>
</evidence>
<dbReference type="Pfam" id="PF00005">
    <property type="entry name" value="ABC_tran"/>
    <property type="match status" value="1"/>
</dbReference>
<proteinExistence type="inferred from homology"/>
<keyword evidence="8" id="KW-0472">Membrane</keyword>
<dbReference type="InterPro" id="IPR017871">
    <property type="entry name" value="ABC_transporter-like_CS"/>
</dbReference>
<dbReference type="InterPro" id="IPR030679">
    <property type="entry name" value="ABC_ATPase_HisP-typ"/>
</dbReference>
<keyword evidence="5" id="KW-0547">Nucleotide-binding</keyword>
<evidence type="ECO:0000259" key="9">
    <source>
        <dbReference type="PROSITE" id="PS50893"/>
    </source>
</evidence>
<evidence type="ECO:0000256" key="6">
    <source>
        <dbReference type="ARBA" id="ARBA00022840"/>
    </source>
</evidence>
<organism evidence="10 11">
    <name type="scientific">Herbaspirillum rubrisubalbicans</name>
    <dbReference type="NCBI Taxonomy" id="80842"/>
    <lineage>
        <taxon>Bacteria</taxon>
        <taxon>Pseudomonadati</taxon>
        <taxon>Pseudomonadota</taxon>
        <taxon>Betaproteobacteria</taxon>
        <taxon>Burkholderiales</taxon>
        <taxon>Oxalobacteraceae</taxon>
        <taxon>Herbaspirillum</taxon>
    </lineage>
</organism>
<dbReference type="PANTHER" id="PTHR43166">
    <property type="entry name" value="AMINO ACID IMPORT ATP-BINDING PROTEIN"/>
    <property type="match status" value="1"/>
</dbReference>
<dbReference type="PANTHER" id="PTHR43166:SF9">
    <property type="entry name" value="GLUTAMATE_ASPARTATE IMPORT ATP-BINDING PROTEIN GLTL"/>
    <property type="match status" value="1"/>
</dbReference>
<dbReference type="EMBL" id="JUGD01000024">
    <property type="protein sequence ID" value="RAM62849.1"/>
    <property type="molecule type" value="Genomic_DNA"/>
</dbReference>
<dbReference type="GO" id="GO:0005524">
    <property type="term" value="F:ATP binding"/>
    <property type="evidence" value="ECO:0007669"/>
    <property type="project" value="UniProtKB-KW"/>
</dbReference>
<dbReference type="InterPro" id="IPR050086">
    <property type="entry name" value="MetN_ABC_transporter-like"/>
</dbReference>
<dbReference type="SUPFAM" id="SSF52540">
    <property type="entry name" value="P-loop containing nucleoside triphosphate hydrolases"/>
    <property type="match status" value="1"/>
</dbReference>
<comment type="caution">
    <text evidence="10">The sequence shown here is derived from an EMBL/GenBank/DDBJ whole genome shotgun (WGS) entry which is preliminary data.</text>
</comment>
<keyword evidence="7" id="KW-0029">Amino-acid transport</keyword>
<keyword evidence="4" id="KW-1003">Cell membrane</keyword>
<evidence type="ECO:0000256" key="8">
    <source>
        <dbReference type="ARBA" id="ARBA00023136"/>
    </source>
</evidence>
<evidence type="ECO:0000256" key="2">
    <source>
        <dbReference type="ARBA" id="ARBA00005417"/>
    </source>
</evidence>
<comment type="similarity">
    <text evidence="2">Belongs to the ABC transporter superfamily.</text>
</comment>
<sequence>MSSIESPGQALVSLRDVHLTLGGNAILRGIDLEVQRGQAVSIIGPSGSGKSTILRCITGLLHPQQGQILVDGVELGTLRSEAQLARLRQRVGFVFQQYNLFPHLTVLENLVMAPIRILGLDRSTARSRALALLERVRLAGKADAYPGQLSGGQQQRVAIARALAMQPELILFDEVTSALDPEMVGEVLAVIRELVQEGMTCVLVTHEMRFAEEVSDQVHFIESGRVVEHGAASHIFSAPDNERTRAFLNRALNGERQATRNSFAPIAFNRLAFSI</sequence>
<keyword evidence="11" id="KW-1185">Reference proteome</keyword>
<evidence type="ECO:0000256" key="3">
    <source>
        <dbReference type="ARBA" id="ARBA00022448"/>
    </source>
</evidence>
<dbReference type="PROSITE" id="PS00211">
    <property type="entry name" value="ABC_TRANSPORTER_1"/>
    <property type="match status" value="1"/>
</dbReference>
<dbReference type="SMART" id="SM00382">
    <property type="entry name" value="AAA"/>
    <property type="match status" value="1"/>
</dbReference>
<reference evidence="10 11" key="1">
    <citation type="submission" date="2014-12" db="EMBL/GenBank/DDBJ databases">
        <title>Complete genome sequence of Herbaspirillum rubrisubalbicans Os38.</title>
        <authorList>
            <person name="Chen M."/>
            <person name="An Q."/>
        </authorList>
    </citation>
    <scope>NUCLEOTIDE SEQUENCE [LARGE SCALE GENOMIC DNA]</scope>
    <source>
        <strain evidence="10 11">Os38</strain>
    </source>
</reference>
<accession>A0ABX9BY68</accession>
<dbReference type="InterPro" id="IPR027417">
    <property type="entry name" value="P-loop_NTPase"/>
</dbReference>
<evidence type="ECO:0000313" key="10">
    <source>
        <dbReference type="EMBL" id="RAM62849.1"/>
    </source>
</evidence>
<name>A0ABX9BY68_9BURK</name>
<keyword evidence="3" id="KW-0813">Transport</keyword>
<feature type="domain" description="ABC transporter" evidence="9">
    <location>
        <begin position="12"/>
        <end position="248"/>
    </location>
</feature>
<dbReference type="RefSeq" id="WP_112069462.1">
    <property type="nucleotide sequence ID" value="NZ_JUGD01000024.1"/>
</dbReference>
<dbReference type="PIRSF" id="PIRSF039085">
    <property type="entry name" value="ABC_ATPase_HisP"/>
    <property type="match status" value="1"/>
</dbReference>
<evidence type="ECO:0000256" key="4">
    <source>
        <dbReference type="ARBA" id="ARBA00022475"/>
    </source>
</evidence>
<evidence type="ECO:0000256" key="7">
    <source>
        <dbReference type="ARBA" id="ARBA00022970"/>
    </source>
</evidence>
<comment type="subcellular location">
    <subcellularLocation>
        <location evidence="1">Cell membrane</location>
        <topology evidence="1">Peripheral membrane protein</topology>
    </subcellularLocation>
</comment>
<dbReference type="Proteomes" id="UP000248631">
    <property type="component" value="Unassembled WGS sequence"/>
</dbReference>
<dbReference type="InterPro" id="IPR003439">
    <property type="entry name" value="ABC_transporter-like_ATP-bd"/>
</dbReference>
<dbReference type="Gene3D" id="3.40.50.300">
    <property type="entry name" value="P-loop containing nucleotide triphosphate hydrolases"/>
    <property type="match status" value="1"/>
</dbReference>
<gene>
    <name evidence="10" type="ORF">RB24_19675</name>
</gene>
<evidence type="ECO:0000256" key="1">
    <source>
        <dbReference type="ARBA" id="ARBA00004202"/>
    </source>
</evidence>
<dbReference type="CDD" id="cd03262">
    <property type="entry name" value="ABC_HisP_GlnQ"/>
    <property type="match status" value="1"/>
</dbReference>
<protein>
    <submittedName>
        <fullName evidence="10">Phosphate ABC transporter ATP-binding protein</fullName>
    </submittedName>
</protein>
<evidence type="ECO:0000313" key="11">
    <source>
        <dbReference type="Proteomes" id="UP000248631"/>
    </source>
</evidence>